<evidence type="ECO:0000256" key="6">
    <source>
        <dbReference type="ARBA" id="ARBA00022747"/>
    </source>
</evidence>
<organism evidence="10 11">
    <name type="scientific">Flavobacterium cyanobacteriorum</name>
    <dbReference type="NCBI Taxonomy" id="2022802"/>
    <lineage>
        <taxon>Bacteria</taxon>
        <taxon>Pseudomonadati</taxon>
        <taxon>Bacteroidota</taxon>
        <taxon>Flavobacteriia</taxon>
        <taxon>Flavobacteriales</taxon>
        <taxon>Flavobacteriaceae</taxon>
        <taxon>Flavobacterium</taxon>
    </lineage>
</organism>
<comment type="catalytic activity">
    <reaction evidence="8">
        <text>a 2'-deoxycytidine in DNA + S-adenosyl-L-methionine = an N(4)-methyl-2'-deoxycytidine in DNA + S-adenosyl-L-homocysteine + H(+)</text>
        <dbReference type="Rhea" id="RHEA:16857"/>
        <dbReference type="Rhea" id="RHEA-COMP:11369"/>
        <dbReference type="Rhea" id="RHEA-COMP:13674"/>
        <dbReference type="ChEBI" id="CHEBI:15378"/>
        <dbReference type="ChEBI" id="CHEBI:57856"/>
        <dbReference type="ChEBI" id="CHEBI:59789"/>
        <dbReference type="ChEBI" id="CHEBI:85452"/>
        <dbReference type="ChEBI" id="CHEBI:137933"/>
        <dbReference type="EC" id="2.1.1.113"/>
    </reaction>
</comment>
<reference evidence="10 11" key="1">
    <citation type="submission" date="2017-07" db="EMBL/GenBank/DDBJ databases">
        <title>Flavobacterium cyanobacteriorum sp. nov., isolated from cyanobacterial aggregates in a eutrophic lake.</title>
        <authorList>
            <person name="Cai H."/>
        </authorList>
    </citation>
    <scope>NUCLEOTIDE SEQUENCE [LARGE SCALE GENOMIC DNA]</scope>
    <source>
        <strain evidence="10 11">TH021</strain>
    </source>
</reference>
<keyword evidence="6" id="KW-0680">Restriction system</keyword>
<dbReference type="EC" id="2.1.1.113" evidence="2"/>
<dbReference type="GO" id="GO:0003677">
    <property type="term" value="F:DNA binding"/>
    <property type="evidence" value="ECO:0007669"/>
    <property type="project" value="UniProtKB-KW"/>
</dbReference>
<evidence type="ECO:0000256" key="5">
    <source>
        <dbReference type="ARBA" id="ARBA00022691"/>
    </source>
</evidence>
<evidence type="ECO:0000256" key="2">
    <source>
        <dbReference type="ARBA" id="ARBA00012185"/>
    </source>
</evidence>
<dbReference type="Proteomes" id="UP000216605">
    <property type="component" value="Unassembled WGS sequence"/>
</dbReference>
<dbReference type="GO" id="GO:0008170">
    <property type="term" value="F:N-methyltransferase activity"/>
    <property type="evidence" value="ECO:0007669"/>
    <property type="project" value="InterPro"/>
</dbReference>
<evidence type="ECO:0000313" key="11">
    <source>
        <dbReference type="Proteomes" id="UP000216605"/>
    </source>
</evidence>
<sequence length="431" mass="49785">MAYQTQTLDLFPDEVKVEQDYTATFADNMKMPIHKWYRYTAGFSAAWVSELIREEMKNGRTRIIDPFAGSGTVLIESEFAGVESYGVEAHPYIYRIAKAKLNWNFPAEKFKEEALALLKIAKGKKIKQTEFPKLIMSCYPLETIQKLEALKQTWLDTNQEEEIKNFNWFIITAILRTTSPVGTAQWQYIQPNKTKSRVIDPFVAFESKVNDMYLDMKRTQSRFKNVVDSIILNEDARNIESIPDGWGDLVITSPPYANNYDYADATRLEMTFWGDISGWADLQDNVRKHLVRACTQHVSRLGDSIDSILENPRLNVIKSELLEVFGTLKEERLKHGGKKNYHLMIAAYFNDLADVFHSLRRVTNENSKMCFVIGDSAPYGIYVPVDKWLGELAISAGFSDYSFEKLRDRNIKWKNRKHSVPLHEGRLWINS</sequence>
<evidence type="ECO:0000256" key="1">
    <source>
        <dbReference type="ARBA" id="ARBA00010203"/>
    </source>
</evidence>
<protein>
    <recommendedName>
        <fullName evidence="2">site-specific DNA-methyltransferase (cytosine-N(4)-specific)</fullName>
        <ecNumber evidence="2">2.1.1.113</ecNumber>
    </recommendedName>
</protein>
<feature type="domain" description="DNA methylase N-4/N-6" evidence="9">
    <location>
        <begin position="34"/>
        <end position="98"/>
    </location>
</feature>
<evidence type="ECO:0000256" key="8">
    <source>
        <dbReference type="ARBA" id="ARBA00049120"/>
    </source>
</evidence>
<keyword evidence="7" id="KW-0238">DNA-binding</keyword>
<dbReference type="InterPro" id="IPR029063">
    <property type="entry name" value="SAM-dependent_MTases_sf"/>
</dbReference>
<dbReference type="InterPro" id="IPR017985">
    <property type="entry name" value="MeTrfase_CN4_CS"/>
</dbReference>
<keyword evidence="5" id="KW-0949">S-adenosyl-L-methionine</keyword>
<dbReference type="SUPFAM" id="SSF53335">
    <property type="entry name" value="S-adenosyl-L-methionine-dependent methyltransferases"/>
    <property type="match status" value="2"/>
</dbReference>
<dbReference type="Pfam" id="PF01555">
    <property type="entry name" value="N6_N4_Mtase"/>
    <property type="match status" value="1"/>
</dbReference>
<dbReference type="GO" id="GO:0015667">
    <property type="term" value="F:site-specific DNA-methyltransferase (cytosine-N4-specific) activity"/>
    <property type="evidence" value="ECO:0007669"/>
    <property type="project" value="UniProtKB-EC"/>
</dbReference>
<evidence type="ECO:0000256" key="4">
    <source>
        <dbReference type="ARBA" id="ARBA00022679"/>
    </source>
</evidence>
<dbReference type="InterPro" id="IPR002941">
    <property type="entry name" value="DNA_methylase_N4/N6"/>
</dbReference>
<keyword evidence="11" id="KW-1185">Reference proteome</keyword>
<dbReference type="OrthoDB" id="9800801at2"/>
<keyword evidence="4" id="KW-0808">Transferase</keyword>
<proteinExistence type="inferred from homology"/>
<dbReference type="Gene3D" id="3.40.50.150">
    <property type="entry name" value="Vaccinia Virus protein VP39"/>
    <property type="match status" value="2"/>
</dbReference>
<dbReference type="PROSITE" id="PS00093">
    <property type="entry name" value="N4_MTASE"/>
    <property type="match status" value="1"/>
</dbReference>
<dbReference type="RefSeq" id="WP_094411810.1">
    <property type="nucleotide sequence ID" value="NZ_NOXV01000108.1"/>
</dbReference>
<gene>
    <name evidence="10" type="ORF">CHU92_01275</name>
</gene>
<evidence type="ECO:0000256" key="7">
    <source>
        <dbReference type="ARBA" id="ARBA00023125"/>
    </source>
</evidence>
<keyword evidence="3" id="KW-0489">Methyltransferase</keyword>
<comment type="similarity">
    <text evidence="1">Belongs to the N(4)/N(6)-methyltransferase family. N(4) subfamily.</text>
</comment>
<dbReference type="GO" id="GO:0009307">
    <property type="term" value="P:DNA restriction-modification system"/>
    <property type="evidence" value="ECO:0007669"/>
    <property type="project" value="UniProtKB-KW"/>
</dbReference>
<dbReference type="AlphaFoldDB" id="A0A255ZZF1"/>
<evidence type="ECO:0000259" key="9">
    <source>
        <dbReference type="Pfam" id="PF01555"/>
    </source>
</evidence>
<evidence type="ECO:0000313" key="10">
    <source>
        <dbReference type="EMBL" id="OYQ46863.1"/>
    </source>
</evidence>
<evidence type="ECO:0000256" key="3">
    <source>
        <dbReference type="ARBA" id="ARBA00022603"/>
    </source>
</evidence>
<comment type="caution">
    <text evidence="10">The sequence shown here is derived from an EMBL/GenBank/DDBJ whole genome shotgun (WGS) entry which is preliminary data.</text>
</comment>
<dbReference type="GO" id="GO:0032259">
    <property type="term" value="P:methylation"/>
    <property type="evidence" value="ECO:0007669"/>
    <property type="project" value="UniProtKB-KW"/>
</dbReference>
<accession>A0A255ZZF1</accession>
<name>A0A255ZZF1_9FLAO</name>
<dbReference type="EMBL" id="NOXV01000108">
    <property type="protein sequence ID" value="OYQ46863.1"/>
    <property type="molecule type" value="Genomic_DNA"/>
</dbReference>